<evidence type="ECO:0000313" key="3">
    <source>
        <dbReference type="EMBL" id="NMM40912.1"/>
    </source>
</evidence>
<dbReference type="SUPFAM" id="SSF50486">
    <property type="entry name" value="FMT C-terminal domain-like"/>
    <property type="match status" value="1"/>
</dbReference>
<dbReference type="SUPFAM" id="SSF53328">
    <property type="entry name" value="Formyltransferase"/>
    <property type="match status" value="1"/>
</dbReference>
<dbReference type="PANTHER" id="PTHR11138">
    <property type="entry name" value="METHIONYL-TRNA FORMYLTRANSFERASE"/>
    <property type="match status" value="1"/>
</dbReference>
<comment type="caution">
    <text evidence="3">The sequence shown here is derived from an EMBL/GenBank/DDBJ whole genome shotgun (WGS) entry which is preliminary data.</text>
</comment>
<dbReference type="PANTHER" id="PTHR11138:SF5">
    <property type="entry name" value="METHIONYL-TRNA FORMYLTRANSFERASE, MITOCHONDRIAL"/>
    <property type="match status" value="1"/>
</dbReference>
<feature type="domain" description="Formyl transferase C-terminal" evidence="2">
    <location>
        <begin position="199"/>
        <end position="282"/>
    </location>
</feature>
<dbReference type="InterPro" id="IPR002376">
    <property type="entry name" value="Formyl_transf_N"/>
</dbReference>
<dbReference type="AlphaFoldDB" id="A0A7Y0HCG3"/>
<dbReference type="InterPro" id="IPR036477">
    <property type="entry name" value="Formyl_transf_N_sf"/>
</dbReference>
<feature type="domain" description="Formyl transferase N-terminal" evidence="1">
    <location>
        <begin position="55"/>
        <end position="166"/>
    </location>
</feature>
<dbReference type="GO" id="GO:0004479">
    <property type="term" value="F:methionyl-tRNA formyltransferase activity"/>
    <property type="evidence" value="ECO:0007669"/>
    <property type="project" value="TreeGrafter"/>
</dbReference>
<dbReference type="Proteomes" id="UP000570493">
    <property type="component" value="Unassembled WGS sequence"/>
</dbReference>
<dbReference type="Gene3D" id="3.40.50.12230">
    <property type="match status" value="1"/>
</dbReference>
<protein>
    <recommendedName>
        <fullName evidence="5">Methionyl-tRNA formyltransferase</fullName>
    </recommendedName>
</protein>
<evidence type="ECO:0008006" key="5">
    <source>
        <dbReference type="Google" id="ProtNLM"/>
    </source>
</evidence>
<dbReference type="RefSeq" id="WP_169019956.1">
    <property type="nucleotide sequence ID" value="NZ_JABBMT010000010.1"/>
</dbReference>
<evidence type="ECO:0000313" key="4">
    <source>
        <dbReference type="Proteomes" id="UP000570493"/>
    </source>
</evidence>
<dbReference type="InterPro" id="IPR005793">
    <property type="entry name" value="Formyl_trans_C"/>
</dbReference>
<evidence type="ECO:0000259" key="2">
    <source>
        <dbReference type="Pfam" id="PF02911"/>
    </source>
</evidence>
<reference evidence="3" key="1">
    <citation type="submission" date="2020-04" db="EMBL/GenBank/DDBJ databases">
        <title>Genome Sequencing for Pseudoaltermonas arctica.</title>
        <authorList>
            <person name="Elkins N.S."/>
        </authorList>
    </citation>
    <scope>NUCLEOTIDE SEQUENCE [LARGE SCALE GENOMIC DNA]</scope>
    <source>
        <strain evidence="3">NEC-BIFX-2020_0012</strain>
    </source>
</reference>
<gene>
    <name evidence="3" type="ORF">HHO47_08790</name>
</gene>
<dbReference type="Pfam" id="PF00551">
    <property type="entry name" value="Formyl_trans_N"/>
    <property type="match status" value="1"/>
</dbReference>
<dbReference type="Pfam" id="PF02911">
    <property type="entry name" value="Formyl_trans_C"/>
    <property type="match status" value="1"/>
</dbReference>
<evidence type="ECO:0000259" key="1">
    <source>
        <dbReference type="Pfam" id="PF00551"/>
    </source>
</evidence>
<dbReference type="InterPro" id="IPR011034">
    <property type="entry name" value="Formyl_transferase-like_C_sf"/>
</dbReference>
<proteinExistence type="predicted"/>
<sequence length="311" mass="35160">MQKFAVFTGSCQSLPIMQYLLKNNRLACVVLVDTQQNHDLMQLQHWLQQSAIETLTYKCSDDKGLIAQLDRLAVNRGLIYLFRHKIRPALLQYFTGHLVNIHPSPLPDYRGPFPLYWQLRNGENTIALSLHQVTELVDYGNIAADVEIEIHPFDTMNSVQYKVAQALPRLVEKYCQLDEKKEIKWRKQEGDGCKSAPQIEQQQLIVNWQKQTGMQIVNMARAGNVDFGCALFQLRGEAFQLLQASVVDSTLTGVQAGMVIEVDRQNGLVIKTVDGALRLDIIGTQLGGFDGYRFAMLFGLEAGMSLVQKNF</sequence>
<dbReference type="GO" id="GO:0005829">
    <property type="term" value="C:cytosol"/>
    <property type="evidence" value="ECO:0007669"/>
    <property type="project" value="TreeGrafter"/>
</dbReference>
<dbReference type="EMBL" id="JABBMT010000010">
    <property type="protein sequence ID" value="NMM40912.1"/>
    <property type="molecule type" value="Genomic_DNA"/>
</dbReference>
<name>A0A7Y0HCG3_9GAMM</name>
<accession>A0A7Y0HCG3</accession>
<organism evidence="3 4">
    <name type="scientific">Pseudoalteromonas arctica</name>
    <dbReference type="NCBI Taxonomy" id="394751"/>
    <lineage>
        <taxon>Bacteria</taxon>
        <taxon>Pseudomonadati</taxon>
        <taxon>Pseudomonadota</taxon>
        <taxon>Gammaproteobacteria</taxon>
        <taxon>Alteromonadales</taxon>
        <taxon>Pseudoalteromonadaceae</taxon>
        <taxon>Pseudoalteromonas</taxon>
    </lineage>
</organism>
<keyword evidence="4" id="KW-1185">Reference proteome</keyword>